<dbReference type="RefSeq" id="WP_223916896.1">
    <property type="nucleotide sequence ID" value="NZ_BPNH01000098.1"/>
</dbReference>
<accession>A0AAV4YQI6</accession>
<evidence type="ECO:0000313" key="2">
    <source>
        <dbReference type="Proteomes" id="UP000886939"/>
    </source>
</evidence>
<comment type="caution">
    <text evidence="1">The sequence shown here is derived from an EMBL/GenBank/DDBJ whole genome shotgun (WGS) entry which is preliminary data.</text>
</comment>
<dbReference type="InterPro" id="IPR036390">
    <property type="entry name" value="WH_DNA-bd_sf"/>
</dbReference>
<evidence type="ECO:0008006" key="3">
    <source>
        <dbReference type="Google" id="ProtNLM"/>
    </source>
</evidence>
<gene>
    <name evidence="1" type="ORF">KAM343_41690</name>
</gene>
<organism evidence="1 2">
    <name type="scientific">Aeromonas caviae</name>
    <name type="common">Aeromonas punctata</name>
    <dbReference type="NCBI Taxonomy" id="648"/>
    <lineage>
        <taxon>Bacteria</taxon>
        <taxon>Pseudomonadati</taxon>
        <taxon>Pseudomonadota</taxon>
        <taxon>Gammaproteobacteria</taxon>
        <taxon>Aeromonadales</taxon>
        <taxon>Aeromonadaceae</taxon>
        <taxon>Aeromonas</taxon>
    </lineage>
</organism>
<evidence type="ECO:0000313" key="1">
    <source>
        <dbReference type="EMBL" id="GJA43373.1"/>
    </source>
</evidence>
<protein>
    <recommendedName>
        <fullName evidence="3">Helix-turn-helix domain-containing protein</fullName>
    </recommendedName>
</protein>
<dbReference type="InterPro" id="IPR036388">
    <property type="entry name" value="WH-like_DNA-bd_sf"/>
</dbReference>
<dbReference type="EMBL" id="BPNI01000161">
    <property type="protein sequence ID" value="GJA43373.1"/>
    <property type="molecule type" value="Genomic_DNA"/>
</dbReference>
<proteinExistence type="predicted"/>
<reference evidence="1" key="1">
    <citation type="submission" date="2021-07" db="EMBL/GenBank/DDBJ databases">
        <title>Draft genome sequence of carbapenem-resistant Aeromonas spp. in Japan.</title>
        <authorList>
            <person name="Maehana S."/>
            <person name="Suzuki M."/>
            <person name="Kitasato H."/>
        </authorList>
    </citation>
    <scope>NUCLEOTIDE SEQUENCE</scope>
    <source>
        <strain evidence="1">KAM343</strain>
    </source>
</reference>
<dbReference type="Proteomes" id="UP000886939">
    <property type="component" value="Unassembled WGS sequence"/>
</dbReference>
<dbReference type="AlphaFoldDB" id="A0AAV4YQI6"/>
<name>A0AAV4YQI6_AERCA</name>
<sequence length="134" mass="15474">MSEKFSKEQFEDKWGRNALLMGWTAIPASLFFLQGTFSLSPLAFNVLLNLLTHWWKTNEWPHPSQEKLAARIGVSVRTVQRGLFELEDRGLMIKTKTSRDHPKYKGRNIYDLSKLVDALNDLTPKLKENITPTN</sequence>
<dbReference type="Pfam" id="PF13730">
    <property type="entry name" value="HTH_36"/>
    <property type="match status" value="1"/>
</dbReference>
<dbReference type="Gene3D" id="1.10.10.10">
    <property type="entry name" value="Winged helix-like DNA-binding domain superfamily/Winged helix DNA-binding domain"/>
    <property type="match status" value="1"/>
</dbReference>
<dbReference type="SUPFAM" id="SSF46785">
    <property type="entry name" value="Winged helix' DNA-binding domain"/>
    <property type="match status" value="1"/>
</dbReference>